<proteinExistence type="predicted"/>
<name>A0A4P7D111_9BURK</name>
<evidence type="ECO:0000313" key="1">
    <source>
        <dbReference type="EMBL" id="QBR00094.1"/>
    </source>
</evidence>
<keyword evidence="2" id="KW-1185">Reference proteome</keyword>
<reference evidence="1 2" key="1">
    <citation type="submission" date="2019-03" db="EMBL/GenBank/DDBJ databases">
        <title>Paraburkholderia sp. 7MH5, isolated from subtropical forest soil.</title>
        <authorList>
            <person name="Gao Z.-H."/>
            <person name="Qiu L.-H."/>
        </authorList>
    </citation>
    <scope>NUCLEOTIDE SEQUENCE [LARGE SCALE GENOMIC DNA]</scope>
    <source>
        <strain evidence="1 2">7MH5</strain>
    </source>
</reference>
<organism evidence="1 2">
    <name type="scientific">Paraburkholderia pallida</name>
    <dbReference type="NCBI Taxonomy" id="2547399"/>
    <lineage>
        <taxon>Bacteria</taxon>
        <taxon>Pseudomonadati</taxon>
        <taxon>Pseudomonadota</taxon>
        <taxon>Betaproteobacteria</taxon>
        <taxon>Burkholderiales</taxon>
        <taxon>Burkholderiaceae</taxon>
        <taxon>Paraburkholderia</taxon>
    </lineage>
</organism>
<dbReference type="RefSeq" id="WP_134753430.1">
    <property type="nucleotide sequence ID" value="NZ_CP038149.1"/>
</dbReference>
<evidence type="ECO:0000313" key="2">
    <source>
        <dbReference type="Proteomes" id="UP000295727"/>
    </source>
</evidence>
<sequence>MANAGIGIESDTMKAAIIGGTSFSGRIGAPIGMLAGAFIIGRICHAFDCCDLAALPYLLAPWAQRVPA</sequence>
<accession>A0A4P7D111</accession>
<dbReference type="Proteomes" id="UP000295727">
    <property type="component" value="Chromosome 2"/>
</dbReference>
<dbReference type="KEGG" id="ppai:E1956_23685"/>
<protein>
    <submittedName>
        <fullName evidence="1">Uncharacterized protein</fullName>
    </submittedName>
</protein>
<gene>
    <name evidence="1" type="ORF">E1956_23685</name>
</gene>
<dbReference type="AlphaFoldDB" id="A0A4P7D111"/>
<dbReference type="EMBL" id="CP038149">
    <property type="protein sequence ID" value="QBR00094.1"/>
    <property type="molecule type" value="Genomic_DNA"/>
</dbReference>